<organism evidence="1 2">
    <name type="scientific">Acetobacter malorum DSM 14337</name>
    <dbReference type="NCBI Taxonomy" id="1307910"/>
    <lineage>
        <taxon>Bacteria</taxon>
        <taxon>Pseudomonadati</taxon>
        <taxon>Pseudomonadota</taxon>
        <taxon>Alphaproteobacteria</taxon>
        <taxon>Acetobacterales</taxon>
        <taxon>Acetobacteraceae</taxon>
        <taxon>Acetobacter</taxon>
    </lineage>
</organism>
<keyword evidence="2" id="KW-1185">Reference proteome</keyword>
<dbReference type="EMBL" id="BAPF01000006">
    <property type="protein sequence ID" value="GBQ77300.1"/>
    <property type="molecule type" value="Genomic_DNA"/>
</dbReference>
<gene>
    <name evidence="1" type="ORF">AA14337_0778</name>
</gene>
<protein>
    <submittedName>
        <fullName evidence="1">Uncharacterized protein</fullName>
    </submittedName>
</protein>
<comment type="caution">
    <text evidence="1">The sequence shown here is derived from an EMBL/GenBank/DDBJ whole genome shotgun (WGS) entry which is preliminary data.</text>
</comment>
<dbReference type="GeneID" id="29556342"/>
<reference evidence="1" key="1">
    <citation type="submission" date="2013-04" db="EMBL/GenBank/DDBJ databases">
        <title>The genome sequencing project of 58 acetic acid bacteria.</title>
        <authorList>
            <person name="Okamoto-Kainuma A."/>
            <person name="Ishikawa M."/>
            <person name="Umino S."/>
            <person name="Koizumi Y."/>
            <person name="Shiwa Y."/>
            <person name="Yoshikawa H."/>
            <person name="Matsutani M."/>
            <person name="Matsushita K."/>
        </authorList>
    </citation>
    <scope>NUCLEOTIDE SEQUENCE</scope>
    <source>
        <strain evidence="1">DSM 14337</strain>
    </source>
</reference>
<evidence type="ECO:0000313" key="2">
    <source>
        <dbReference type="Proteomes" id="UP001065047"/>
    </source>
</evidence>
<dbReference type="Proteomes" id="UP001065047">
    <property type="component" value="Unassembled WGS sequence"/>
</dbReference>
<dbReference type="RefSeq" id="WP_061505157.1">
    <property type="nucleotide sequence ID" value="NZ_BAPF01000006.1"/>
</dbReference>
<sequence>MLFLSLFAMLTVGGLAIGLLGKFARVGAPAAAVSGSPLRSTVRSSMFSYRDATPEQQDRKAFNANLKANAAERDALRNAIHAAGSSSYKF</sequence>
<accession>A0ABQ0PPB8</accession>
<name>A0ABQ0PPB8_9PROT</name>
<evidence type="ECO:0000313" key="1">
    <source>
        <dbReference type="EMBL" id="GBQ77300.1"/>
    </source>
</evidence>
<proteinExistence type="predicted"/>